<dbReference type="SUPFAM" id="SSF46785">
    <property type="entry name" value="Winged helix' DNA-binding domain"/>
    <property type="match status" value="1"/>
</dbReference>
<dbReference type="InterPro" id="IPR050707">
    <property type="entry name" value="HTH_MetabolicPath_Reg"/>
</dbReference>
<dbReference type="InterPro" id="IPR029016">
    <property type="entry name" value="GAF-like_dom_sf"/>
</dbReference>
<reference evidence="7" key="1">
    <citation type="journal article" date="2019" name="Int. J. Syst. Evol. Microbiol.">
        <title>The Global Catalogue of Microorganisms (GCM) 10K type strain sequencing project: providing services to taxonomists for standard genome sequencing and annotation.</title>
        <authorList>
            <consortium name="The Broad Institute Genomics Platform"/>
            <consortium name="The Broad Institute Genome Sequencing Center for Infectious Disease"/>
            <person name="Wu L."/>
            <person name="Ma J."/>
        </authorList>
    </citation>
    <scope>NUCLEOTIDE SEQUENCE [LARGE SCALE GENOMIC DNA]</scope>
    <source>
        <strain evidence="7">JCM 17459</strain>
    </source>
</reference>
<dbReference type="EMBL" id="BAABBA010000023">
    <property type="protein sequence ID" value="GAA3509152.1"/>
    <property type="molecule type" value="Genomic_DNA"/>
</dbReference>
<feature type="domain" description="HTH iclR-type" evidence="4">
    <location>
        <begin position="10"/>
        <end position="70"/>
    </location>
</feature>
<dbReference type="Proteomes" id="UP001499841">
    <property type="component" value="Unassembled WGS sequence"/>
</dbReference>
<gene>
    <name evidence="6" type="ORF">GCM10022262_35340</name>
</gene>
<proteinExistence type="predicted"/>
<evidence type="ECO:0000256" key="3">
    <source>
        <dbReference type="ARBA" id="ARBA00023163"/>
    </source>
</evidence>
<dbReference type="PANTHER" id="PTHR30136">
    <property type="entry name" value="HELIX-TURN-HELIX TRANSCRIPTIONAL REGULATOR, ICLR FAMILY"/>
    <property type="match status" value="1"/>
</dbReference>
<dbReference type="SMART" id="SM00346">
    <property type="entry name" value="HTH_ICLR"/>
    <property type="match status" value="1"/>
</dbReference>
<accession>A0ABP6UIW7</accession>
<evidence type="ECO:0000259" key="4">
    <source>
        <dbReference type="PROSITE" id="PS51077"/>
    </source>
</evidence>
<protein>
    <submittedName>
        <fullName evidence="6">IclR family transcriptional regulator</fullName>
    </submittedName>
</protein>
<keyword evidence="2" id="KW-0238">DNA-binding</keyword>
<dbReference type="InterPro" id="IPR036390">
    <property type="entry name" value="WH_DNA-bd_sf"/>
</dbReference>
<evidence type="ECO:0000256" key="2">
    <source>
        <dbReference type="ARBA" id="ARBA00023125"/>
    </source>
</evidence>
<keyword evidence="1" id="KW-0805">Transcription regulation</keyword>
<evidence type="ECO:0000256" key="1">
    <source>
        <dbReference type="ARBA" id="ARBA00023015"/>
    </source>
</evidence>
<organism evidence="6 7">
    <name type="scientific">Georgenia daeguensis</name>
    <dbReference type="NCBI Taxonomy" id="908355"/>
    <lineage>
        <taxon>Bacteria</taxon>
        <taxon>Bacillati</taxon>
        <taxon>Actinomycetota</taxon>
        <taxon>Actinomycetes</taxon>
        <taxon>Micrococcales</taxon>
        <taxon>Bogoriellaceae</taxon>
        <taxon>Georgenia</taxon>
    </lineage>
</organism>
<dbReference type="InterPro" id="IPR005471">
    <property type="entry name" value="Tscrpt_reg_IclR_N"/>
</dbReference>
<dbReference type="Pfam" id="PF09339">
    <property type="entry name" value="HTH_IclR"/>
    <property type="match status" value="1"/>
</dbReference>
<evidence type="ECO:0000313" key="6">
    <source>
        <dbReference type="EMBL" id="GAA3509152.1"/>
    </source>
</evidence>
<dbReference type="PANTHER" id="PTHR30136:SF35">
    <property type="entry name" value="HTH-TYPE TRANSCRIPTIONAL REGULATOR RV1719"/>
    <property type="match status" value="1"/>
</dbReference>
<dbReference type="RefSeq" id="WP_345044128.1">
    <property type="nucleotide sequence ID" value="NZ_BAABBA010000023.1"/>
</dbReference>
<dbReference type="PROSITE" id="PS51078">
    <property type="entry name" value="ICLR_ED"/>
    <property type="match status" value="1"/>
</dbReference>
<dbReference type="Gene3D" id="3.30.450.40">
    <property type="match status" value="1"/>
</dbReference>
<evidence type="ECO:0000313" key="7">
    <source>
        <dbReference type="Proteomes" id="UP001499841"/>
    </source>
</evidence>
<dbReference type="InterPro" id="IPR014757">
    <property type="entry name" value="Tscrpt_reg_IclR_C"/>
</dbReference>
<dbReference type="InterPro" id="IPR036388">
    <property type="entry name" value="WH-like_DNA-bd_sf"/>
</dbReference>
<name>A0ABP6UIW7_9MICO</name>
<dbReference type="Pfam" id="PF01614">
    <property type="entry name" value="IclR_C"/>
    <property type="match status" value="1"/>
</dbReference>
<dbReference type="PROSITE" id="PS51077">
    <property type="entry name" value="HTH_ICLR"/>
    <property type="match status" value="1"/>
</dbReference>
<feature type="domain" description="IclR-ED" evidence="5">
    <location>
        <begin position="64"/>
        <end position="252"/>
    </location>
</feature>
<comment type="caution">
    <text evidence="6">The sequence shown here is derived from an EMBL/GenBank/DDBJ whole genome shotgun (WGS) entry which is preliminary data.</text>
</comment>
<keyword evidence="7" id="KW-1185">Reference proteome</keyword>
<dbReference type="SUPFAM" id="SSF55781">
    <property type="entry name" value="GAF domain-like"/>
    <property type="match status" value="1"/>
</dbReference>
<sequence length="260" mass="28303">MQHNTDPYAVQSVDRALMLLTLVSDRGELGVHDAARALNVAASTTHRLLSTMAFRGYVIQGEDRLYRPGPRIFGPRVEERIPQLIRIVRPFLQDLNATVQETVHLLILSGQEVKLLDGFESHHNLRVTLRTGTSVPAHAAAAGKAVLAEMDPRTVVALYAEGVSPSAGRRPWSVAAILAALGEVRQRQYGLNEEEVEPGVGALGASISLPERDLYAGLSIAAPTVRFNRSIAEKHGQALLRTCELVRAELRSAWDNGPLS</sequence>
<keyword evidence="3" id="KW-0804">Transcription</keyword>
<evidence type="ECO:0000259" key="5">
    <source>
        <dbReference type="PROSITE" id="PS51078"/>
    </source>
</evidence>
<dbReference type="Gene3D" id="1.10.10.10">
    <property type="entry name" value="Winged helix-like DNA-binding domain superfamily/Winged helix DNA-binding domain"/>
    <property type="match status" value="1"/>
</dbReference>